<dbReference type="RefSeq" id="WP_160592183.1">
    <property type="nucleotide sequence ID" value="NZ_CP047895.1"/>
</dbReference>
<keyword evidence="1" id="KW-0812">Transmembrane</keyword>
<sequence>MLSLLRDRWRDLDIISAGIVYLMILTALVDRRLRVDPVLALPALLGLGVFVLMPRVAVGSAYADMRLLPWIAMLALAAVAVRPGHARLATVIAVAGLAFVGLRAGATTASFLLYDRLHRDEARALDHLPRGAPVLSLVARNCRWEWTTARTEHLPALAIVRRDSFTNDQWAVDNAQLISIRQPGVGRYGRDPSHIVFPKWCRGGEGSDLDRAAAEFNRQAFDYLWTIHAPPGRCAPPI</sequence>
<evidence type="ECO:0000313" key="2">
    <source>
        <dbReference type="EMBL" id="QHL90255.1"/>
    </source>
</evidence>
<dbReference type="EMBL" id="CP047895">
    <property type="protein sequence ID" value="QHL90255.1"/>
    <property type="molecule type" value="Genomic_DNA"/>
</dbReference>
<keyword evidence="3" id="KW-1185">Reference proteome</keyword>
<accession>A0A7Z2S4N1</accession>
<dbReference type="KEGG" id="schy:GVO57_04645"/>
<keyword evidence="1" id="KW-1133">Transmembrane helix</keyword>
<evidence type="ECO:0000256" key="1">
    <source>
        <dbReference type="SAM" id="Phobius"/>
    </source>
</evidence>
<proteinExistence type="predicted"/>
<feature type="transmembrane region" description="Helical" evidence="1">
    <location>
        <begin position="12"/>
        <end position="29"/>
    </location>
</feature>
<name>A0A7Z2S4N1_9SPHN</name>
<dbReference type="AlphaFoldDB" id="A0A7Z2S4N1"/>
<feature type="transmembrane region" description="Helical" evidence="1">
    <location>
        <begin position="65"/>
        <end position="82"/>
    </location>
</feature>
<reference evidence="2 3" key="1">
    <citation type="submission" date="2020-01" db="EMBL/GenBank/DDBJ databases">
        <title>Sphingomonas sp. C33 whole genome sequece.</title>
        <authorList>
            <person name="Park C."/>
        </authorList>
    </citation>
    <scope>NUCLEOTIDE SEQUENCE [LARGE SCALE GENOMIC DNA]</scope>
    <source>
        <strain evidence="2 3">C33</strain>
    </source>
</reference>
<protein>
    <submittedName>
        <fullName evidence="2">Uncharacterized protein</fullName>
    </submittedName>
</protein>
<feature type="transmembrane region" description="Helical" evidence="1">
    <location>
        <begin position="88"/>
        <end position="114"/>
    </location>
</feature>
<feature type="transmembrane region" description="Helical" evidence="1">
    <location>
        <begin position="35"/>
        <end position="53"/>
    </location>
</feature>
<organism evidence="2 3">
    <name type="scientific">Sphingomonas changnyeongensis</name>
    <dbReference type="NCBI Taxonomy" id="2698679"/>
    <lineage>
        <taxon>Bacteria</taxon>
        <taxon>Pseudomonadati</taxon>
        <taxon>Pseudomonadota</taxon>
        <taxon>Alphaproteobacteria</taxon>
        <taxon>Sphingomonadales</taxon>
        <taxon>Sphingomonadaceae</taxon>
        <taxon>Sphingomonas</taxon>
    </lineage>
</organism>
<keyword evidence="1" id="KW-0472">Membrane</keyword>
<dbReference type="Proteomes" id="UP000464468">
    <property type="component" value="Chromosome"/>
</dbReference>
<evidence type="ECO:0000313" key="3">
    <source>
        <dbReference type="Proteomes" id="UP000464468"/>
    </source>
</evidence>
<gene>
    <name evidence="2" type="ORF">GVO57_04645</name>
</gene>